<evidence type="ECO:0000313" key="1">
    <source>
        <dbReference type="EMBL" id="KAI4870112.1"/>
    </source>
</evidence>
<reference evidence="1 2" key="1">
    <citation type="journal article" date="2022" name="New Phytol.">
        <title>Ecological generalism drives hyperdiversity of secondary metabolite gene clusters in xylarialean endophytes.</title>
        <authorList>
            <person name="Franco M.E.E."/>
            <person name="Wisecaver J.H."/>
            <person name="Arnold A.E."/>
            <person name="Ju Y.M."/>
            <person name="Slot J.C."/>
            <person name="Ahrendt S."/>
            <person name="Moore L.P."/>
            <person name="Eastman K.E."/>
            <person name="Scott K."/>
            <person name="Konkel Z."/>
            <person name="Mondo S.J."/>
            <person name="Kuo A."/>
            <person name="Hayes R.D."/>
            <person name="Haridas S."/>
            <person name="Andreopoulos B."/>
            <person name="Riley R."/>
            <person name="LaButti K."/>
            <person name="Pangilinan J."/>
            <person name="Lipzen A."/>
            <person name="Amirebrahimi M."/>
            <person name="Yan J."/>
            <person name="Adam C."/>
            <person name="Keymanesh K."/>
            <person name="Ng V."/>
            <person name="Louie K."/>
            <person name="Northen T."/>
            <person name="Drula E."/>
            <person name="Henrissat B."/>
            <person name="Hsieh H.M."/>
            <person name="Youens-Clark K."/>
            <person name="Lutzoni F."/>
            <person name="Miadlikowska J."/>
            <person name="Eastwood D.C."/>
            <person name="Hamelin R.C."/>
            <person name="Grigoriev I.V."/>
            <person name="U'Ren J.M."/>
        </authorList>
    </citation>
    <scope>NUCLEOTIDE SEQUENCE [LARGE SCALE GENOMIC DNA]</scope>
    <source>
        <strain evidence="1 2">CBS 119005</strain>
    </source>
</reference>
<comment type="caution">
    <text evidence="1">The sequence shown here is derived from an EMBL/GenBank/DDBJ whole genome shotgun (WGS) entry which is preliminary data.</text>
</comment>
<accession>A0ACB9ZEF5</accession>
<proteinExistence type="predicted"/>
<dbReference type="EMBL" id="MU393426">
    <property type="protein sequence ID" value="KAI4870112.1"/>
    <property type="molecule type" value="Genomic_DNA"/>
</dbReference>
<name>A0ACB9ZEF5_9PEZI</name>
<keyword evidence="2" id="KW-1185">Reference proteome</keyword>
<evidence type="ECO:0000313" key="2">
    <source>
        <dbReference type="Proteomes" id="UP001497700"/>
    </source>
</evidence>
<organism evidence="1 2">
    <name type="scientific">Hypoxylon rubiginosum</name>
    <dbReference type="NCBI Taxonomy" id="110542"/>
    <lineage>
        <taxon>Eukaryota</taxon>
        <taxon>Fungi</taxon>
        <taxon>Dikarya</taxon>
        <taxon>Ascomycota</taxon>
        <taxon>Pezizomycotina</taxon>
        <taxon>Sordariomycetes</taxon>
        <taxon>Xylariomycetidae</taxon>
        <taxon>Xylariales</taxon>
        <taxon>Hypoxylaceae</taxon>
        <taxon>Hypoxylon</taxon>
    </lineage>
</organism>
<protein>
    <submittedName>
        <fullName evidence="1">Uncharacterized protein</fullName>
    </submittedName>
</protein>
<gene>
    <name evidence="1" type="ORF">F4820DRAFT_443590</name>
</gene>
<sequence>MDGSTSRLPSSSVASVATANPPARRSVKDSFNSAPVTPTSNSSYIDPPRPAKQGHEWVWFPAGYWAEREVVEAPGKVMKHFKWRKRSGKSSSGRATEEESEHFWDHTQRIFGHPSLPNSFIAEEGHVQSVQRPPTNRHGTSSESGGSSFPLLRTPQAELPSPYLTEEAHVQSLQRSPLSQPMNSPMKSHTNSSESGTSLSKPTNPLQSPALTIEKGDTDTTPTPVPTSVNIPISQSGTSLSSFLHLAPTSPDDKPKKSFIARLLPEPRPVRREILAELPSQAKHSSSSSPFLFIEVCMILIKEHAAQKMKKMHSDNDAYDYTARTIEGARAQLLAHHHSQSSTPTPIMSRVASLLLREEGGAGGKRAWSRSLKLFGKSPWHRQASAGSEASASSSLRDVLRGQTPVGSPVSDLEPLKSHCAQFPGGEARRVKTPPLRESGQHRDRPRSFFFDIATPPRPRGGSNCSNNNSSCSSIGEWESHHRPRSSPPPPPAAMLWRDHGGKEDTDDGDGQGVDKGKKNKKNKRESGKEWWEVPAAVPRYEAMAPASFEFDMPEHLPSSPMCPANTRHKSGGTGVCVYHGRRKRVGVGGDEERSDDEDDDADVWT</sequence>
<dbReference type="Proteomes" id="UP001497700">
    <property type="component" value="Unassembled WGS sequence"/>
</dbReference>